<protein>
    <submittedName>
        <fullName evidence="5">Putative metal-dependent hydrolase</fullName>
        <ecNumber evidence="5">3.-.-.-</ecNumber>
    </submittedName>
</protein>
<comment type="function">
    <text evidence="2">Counteracts the endogenous Pycsar antiviral defense system. Phosphodiesterase that enables metal-dependent hydrolysis of host cyclic nucleotide Pycsar defense signals such as cCMP and cUMP.</text>
</comment>
<dbReference type="GO" id="GO:0016787">
    <property type="term" value="F:hydrolase activity"/>
    <property type="evidence" value="ECO:0007669"/>
    <property type="project" value="UniProtKB-KW"/>
</dbReference>
<dbReference type="InterPro" id="IPR050855">
    <property type="entry name" value="NDM-1-like"/>
</dbReference>
<dbReference type="InterPro" id="IPR001279">
    <property type="entry name" value="Metallo-B-lactamas"/>
</dbReference>
<proteinExistence type="predicted"/>
<dbReference type="SUPFAM" id="SSF56281">
    <property type="entry name" value="Metallo-hydrolase/oxidoreductase"/>
    <property type="match status" value="1"/>
</dbReference>
<dbReference type="PANTHER" id="PTHR42951">
    <property type="entry name" value="METALLO-BETA-LACTAMASE DOMAIN-CONTAINING"/>
    <property type="match status" value="1"/>
</dbReference>
<keyword evidence="5" id="KW-0378">Hydrolase</keyword>
<dbReference type="Gene3D" id="3.60.15.10">
    <property type="entry name" value="Ribonuclease Z/Hydroxyacylglutathione hydrolase-like"/>
    <property type="match status" value="1"/>
</dbReference>
<evidence type="ECO:0000256" key="3">
    <source>
        <dbReference type="ARBA" id="ARBA00048505"/>
    </source>
</evidence>
<dbReference type="InterPro" id="IPR036866">
    <property type="entry name" value="RibonucZ/Hydroxyglut_hydro"/>
</dbReference>
<name>A0A383RIR5_PAEAL</name>
<gene>
    <name evidence="5" type="primary">yobT</name>
    <name evidence="5" type="ORF">PBLR_15363</name>
</gene>
<sequence>MRMRKQGHIIQLSFLPRLFPVNCYFVEEENELTLVDAALPYSAARILKAAKQIGKPITRILLTHAHGDHIGALDALKQELPHAKVMISARDAKLLQGNCSLEAGEAATPIRGDVPKEGAIRTKPDVLLQDGQMVGSLRAVLAPGHTPGMMAFYDTRDGALIAGDAFQIRGGIAVSGMLKPLFPFPAMATWNNEAALASAIKLRALQPTLLAVGHGVMLMKPTSQMDCAIQEAERKWETVPMNGNAVK</sequence>
<evidence type="ECO:0000256" key="1">
    <source>
        <dbReference type="ARBA" id="ARBA00034221"/>
    </source>
</evidence>
<accession>A0A383RIR5</accession>
<dbReference type="Pfam" id="PF00753">
    <property type="entry name" value="Lactamase_B"/>
    <property type="match status" value="1"/>
</dbReference>
<comment type="catalytic activity">
    <reaction evidence="3">
        <text>3',5'-cyclic UMP + H2O = UMP + H(+)</text>
        <dbReference type="Rhea" id="RHEA:70575"/>
        <dbReference type="ChEBI" id="CHEBI:15377"/>
        <dbReference type="ChEBI" id="CHEBI:15378"/>
        <dbReference type="ChEBI" id="CHEBI:57865"/>
        <dbReference type="ChEBI" id="CHEBI:184387"/>
    </reaction>
    <physiologicalReaction direction="left-to-right" evidence="3">
        <dbReference type="Rhea" id="RHEA:70576"/>
    </physiologicalReaction>
</comment>
<dbReference type="EC" id="3.-.-.-" evidence="5"/>
<dbReference type="PANTHER" id="PTHR42951:SF9">
    <property type="entry name" value="METAL-DEPENDENT HYDROLASE"/>
    <property type="match status" value="1"/>
</dbReference>
<feature type="domain" description="Metallo-beta-lactamase" evidence="4">
    <location>
        <begin position="20"/>
        <end position="214"/>
    </location>
</feature>
<comment type="catalytic activity">
    <reaction evidence="1">
        <text>3',5'-cyclic CMP + H2O = CMP + H(+)</text>
        <dbReference type="Rhea" id="RHEA:72675"/>
        <dbReference type="ChEBI" id="CHEBI:15377"/>
        <dbReference type="ChEBI" id="CHEBI:15378"/>
        <dbReference type="ChEBI" id="CHEBI:58003"/>
        <dbReference type="ChEBI" id="CHEBI:60377"/>
    </reaction>
    <physiologicalReaction direction="left-to-right" evidence="1">
        <dbReference type="Rhea" id="RHEA:72676"/>
    </physiologicalReaction>
</comment>
<evidence type="ECO:0000259" key="4">
    <source>
        <dbReference type="SMART" id="SM00849"/>
    </source>
</evidence>
<organism evidence="5 6">
    <name type="scientific">Paenibacillus alvei</name>
    <name type="common">Bacillus alvei</name>
    <dbReference type="NCBI Taxonomy" id="44250"/>
    <lineage>
        <taxon>Bacteria</taxon>
        <taxon>Bacillati</taxon>
        <taxon>Bacillota</taxon>
        <taxon>Bacilli</taxon>
        <taxon>Bacillales</taxon>
        <taxon>Paenibacillaceae</taxon>
        <taxon>Paenibacillus</taxon>
    </lineage>
</organism>
<reference evidence="6" key="1">
    <citation type="submission" date="2018-08" db="EMBL/GenBank/DDBJ databases">
        <authorList>
            <person name="Chevrot R."/>
        </authorList>
    </citation>
    <scope>NUCLEOTIDE SEQUENCE [LARGE SCALE GENOMIC DNA]</scope>
</reference>
<evidence type="ECO:0000313" key="5">
    <source>
        <dbReference type="EMBL" id="SYX86937.1"/>
    </source>
</evidence>
<evidence type="ECO:0000313" key="6">
    <source>
        <dbReference type="Proteomes" id="UP000304148"/>
    </source>
</evidence>
<dbReference type="RefSeq" id="WP_138188717.1">
    <property type="nucleotide sequence ID" value="NZ_LS992241.1"/>
</dbReference>
<dbReference type="CDD" id="cd07721">
    <property type="entry name" value="yflN-like_MBL-fold"/>
    <property type="match status" value="1"/>
</dbReference>
<dbReference type="EMBL" id="LS992241">
    <property type="protein sequence ID" value="SYX86937.1"/>
    <property type="molecule type" value="Genomic_DNA"/>
</dbReference>
<dbReference type="SMART" id="SM00849">
    <property type="entry name" value="Lactamase_B"/>
    <property type="match status" value="1"/>
</dbReference>
<dbReference type="Proteomes" id="UP000304148">
    <property type="component" value="Chromosome"/>
</dbReference>
<evidence type="ECO:0000256" key="2">
    <source>
        <dbReference type="ARBA" id="ARBA00034301"/>
    </source>
</evidence>
<dbReference type="AlphaFoldDB" id="A0A383RIR5"/>